<accession>A0ABM5N3J6</accession>
<organism evidence="1 2">
    <name type="scientific">Emticicia oligotrophica (strain DSM 17448 / CIP 109782 / MTCC 6937 / GPTSA100-15)</name>
    <dbReference type="NCBI Taxonomy" id="929562"/>
    <lineage>
        <taxon>Bacteria</taxon>
        <taxon>Pseudomonadati</taxon>
        <taxon>Bacteroidota</taxon>
        <taxon>Cytophagia</taxon>
        <taxon>Cytophagales</taxon>
        <taxon>Leadbetterellaceae</taxon>
        <taxon>Emticicia</taxon>
    </lineage>
</organism>
<gene>
    <name evidence="1" type="ordered locus">Emtol_2759</name>
</gene>
<sequence length="55" mass="6356">MVILKGRMAIMLDGVFDACHKILFCLIINFLIQTHNIQNIISFKPYFPCFAPINQ</sequence>
<dbReference type="EMBL" id="CP002961">
    <property type="protein sequence ID" value="AFK03894.1"/>
    <property type="molecule type" value="Genomic_DNA"/>
</dbReference>
<proteinExistence type="predicted"/>
<name>A0ABM5N3J6_EMTOG</name>
<dbReference type="Proteomes" id="UP000002875">
    <property type="component" value="Chromosome"/>
</dbReference>
<evidence type="ECO:0000313" key="1">
    <source>
        <dbReference type="EMBL" id="AFK03894.1"/>
    </source>
</evidence>
<reference evidence="1 2" key="1">
    <citation type="submission" date="2011-07" db="EMBL/GenBank/DDBJ databases">
        <title>The complete genome of chromosome of Emticicia oligotrophica DSM 17448.</title>
        <authorList>
            <consortium name="US DOE Joint Genome Institute (JGI-PGF)"/>
            <person name="Lucas S."/>
            <person name="Han J."/>
            <person name="Lapidus A."/>
            <person name="Bruce D."/>
            <person name="Goodwin L."/>
            <person name="Pitluck S."/>
            <person name="Peters L."/>
            <person name="Kyrpides N."/>
            <person name="Mavromatis K."/>
            <person name="Ivanova N."/>
            <person name="Ovchinnikova G."/>
            <person name="Teshima H."/>
            <person name="Detter J.C."/>
            <person name="Tapia R."/>
            <person name="Han C."/>
            <person name="Land M."/>
            <person name="Hauser L."/>
            <person name="Markowitz V."/>
            <person name="Cheng J.-F."/>
            <person name="Hugenholtz P."/>
            <person name="Woyke T."/>
            <person name="Wu D."/>
            <person name="Tindall B."/>
            <person name="Pomrenke H."/>
            <person name="Brambilla E."/>
            <person name="Klenk H.-P."/>
            <person name="Eisen J.A."/>
        </authorList>
    </citation>
    <scope>NUCLEOTIDE SEQUENCE [LARGE SCALE GENOMIC DNA]</scope>
    <source>
        <strain evidence="1 2">DSM 17448</strain>
    </source>
</reference>
<keyword evidence="2" id="KW-1185">Reference proteome</keyword>
<protein>
    <submittedName>
        <fullName evidence="1">Uncharacterized protein</fullName>
    </submittedName>
</protein>
<evidence type="ECO:0000313" key="2">
    <source>
        <dbReference type="Proteomes" id="UP000002875"/>
    </source>
</evidence>